<feature type="domain" description="AAA+ ATPase" evidence="1">
    <location>
        <begin position="45"/>
        <end position="189"/>
    </location>
</feature>
<dbReference type="Pfam" id="PF07726">
    <property type="entry name" value="AAA_3"/>
    <property type="match status" value="1"/>
</dbReference>
<dbReference type="Gene3D" id="3.40.50.300">
    <property type="entry name" value="P-loop containing nucleotide triphosphate hydrolases"/>
    <property type="match status" value="1"/>
</dbReference>
<dbReference type="GO" id="GO:0016887">
    <property type="term" value="F:ATP hydrolysis activity"/>
    <property type="evidence" value="ECO:0007669"/>
    <property type="project" value="InterPro"/>
</dbReference>
<dbReference type="Proteomes" id="UP000322139">
    <property type="component" value="Unassembled WGS sequence"/>
</dbReference>
<dbReference type="InterPro" id="IPR027417">
    <property type="entry name" value="P-loop_NTPase"/>
</dbReference>
<evidence type="ECO:0000259" key="1">
    <source>
        <dbReference type="SMART" id="SM00382"/>
    </source>
</evidence>
<dbReference type="PIRSF" id="PIRSF002849">
    <property type="entry name" value="AAA_ATPase_chaperone_MoxR_prd"/>
    <property type="match status" value="1"/>
</dbReference>
<dbReference type="GO" id="GO:0005524">
    <property type="term" value="F:ATP binding"/>
    <property type="evidence" value="ECO:0007669"/>
    <property type="project" value="InterPro"/>
</dbReference>
<dbReference type="InterPro" id="IPR011703">
    <property type="entry name" value="ATPase_AAA-3"/>
</dbReference>
<dbReference type="EMBL" id="VTER01000007">
    <property type="protein sequence ID" value="TYS46600.1"/>
    <property type="molecule type" value="Genomic_DNA"/>
</dbReference>
<dbReference type="CDD" id="cd00009">
    <property type="entry name" value="AAA"/>
    <property type="match status" value="1"/>
</dbReference>
<organism evidence="2 3">
    <name type="scientific">Bacillus infantis</name>
    <dbReference type="NCBI Taxonomy" id="324767"/>
    <lineage>
        <taxon>Bacteria</taxon>
        <taxon>Bacillati</taxon>
        <taxon>Bacillota</taxon>
        <taxon>Bacilli</taxon>
        <taxon>Bacillales</taxon>
        <taxon>Bacillaceae</taxon>
        <taxon>Bacillus</taxon>
    </lineage>
</organism>
<dbReference type="SMART" id="SM00382">
    <property type="entry name" value="AAA"/>
    <property type="match status" value="1"/>
</dbReference>
<dbReference type="InterPro" id="IPR050764">
    <property type="entry name" value="CbbQ/NirQ/NorQ/GpvN"/>
</dbReference>
<protein>
    <submittedName>
        <fullName evidence="2">MoxR family ATPase</fullName>
    </submittedName>
</protein>
<reference evidence="2 3" key="1">
    <citation type="submission" date="2019-08" db="EMBL/GenBank/DDBJ databases">
        <title>Bacillus genomes from the desert of Cuatro Cienegas, Coahuila.</title>
        <authorList>
            <person name="Olmedo-Alvarez G."/>
        </authorList>
    </citation>
    <scope>NUCLEOTIDE SEQUENCE [LARGE SCALE GENOMIC DNA]</scope>
    <source>
        <strain evidence="2 3">CH446_14T</strain>
    </source>
</reference>
<dbReference type="Pfam" id="PF17863">
    <property type="entry name" value="AAA_lid_2"/>
    <property type="match status" value="1"/>
</dbReference>
<dbReference type="AlphaFoldDB" id="A0A5D4R7L0"/>
<evidence type="ECO:0000313" key="2">
    <source>
        <dbReference type="EMBL" id="TYS46600.1"/>
    </source>
</evidence>
<dbReference type="SUPFAM" id="SSF52540">
    <property type="entry name" value="P-loop containing nucleoside triphosphate hydrolases"/>
    <property type="match status" value="1"/>
</dbReference>
<evidence type="ECO:0000313" key="3">
    <source>
        <dbReference type="Proteomes" id="UP000322139"/>
    </source>
</evidence>
<dbReference type="InterPro" id="IPR003593">
    <property type="entry name" value="AAA+_ATPase"/>
</dbReference>
<comment type="caution">
    <text evidence="2">The sequence shown here is derived from an EMBL/GenBank/DDBJ whole genome shotgun (WGS) entry which is preliminary data.</text>
</comment>
<dbReference type="PANTHER" id="PTHR42759">
    <property type="entry name" value="MOXR FAMILY PROTEIN"/>
    <property type="match status" value="1"/>
</dbReference>
<accession>A0A5D4R7L0</accession>
<sequence length="338" mass="37262">MASIEEKANQFKEAAAILDKVKEEIRSFIVGQEDVIDQVLWSIIAGGHVLLEGLPGMGKTMLVKTISESMDLKFSRIQFTPDLMPSDITGTMLLQPDGSGKQAFVFHEGPLFGNIILADEINRATPKTQSSLLEAMGEKTVTIMGETKMMDHPFFVLATQNPIDMEGTYPLPEAQLDRFICKIQVSYPTKEELKEIVLRTTGTRPAPVQNAAAKKDVLEIQALAKEILVSEEMIDEAVSIISATHPESPDATGMVRQYIQFGSGPRGLQSLIMMAKARAMSQGRYHVSMGDLRKAALPVLRHRLIVNFEADSSGITADEIIRDLVESRNPAWDGRQHA</sequence>
<dbReference type="Gene3D" id="1.10.8.80">
    <property type="entry name" value="Magnesium chelatase subunit I, C-Terminal domain"/>
    <property type="match status" value="1"/>
</dbReference>
<gene>
    <name evidence="2" type="ORF">FZD51_14065</name>
</gene>
<dbReference type="RefSeq" id="WP_148975378.1">
    <property type="nucleotide sequence ID" value="NZ_VTER01000007.1"/>
</dbReference>
<dbReference type="InterPro" id="IPR041628">
    <property type="entry name" value="ChlI/MoxR_AAA_lid"/>
</dbReference>
<name>A0A5D4R7L0_9BACI</name>
<proteinExistence type="predicted"/>
<dbReference type="PANTHER" id="PTHR42759:SF1">
    <property type="entry name" value="MAGNESIUM-CHELATASE SUBUNIT CHLD"/>
    <property type="match status" value="1"/>
</dbReference>